<feature type="domain" description="Lipid-binding serum glycoprotein C-terminal" evidence="2">
    <location>
        <begin position="327"/>
        <end position="532"/>
    </location>
</feature>
<dbReference type="GO" id="GO:0005615">
    <property type="term" value="C:extracellular space"/>
    <property type="evidence" value="ECO:0007669"/>
    <property type="project" value="TreeGrafter"/>
</dbReference>
<gene>
    <name evidence="3" type="ORF">GCK32_010862</name>
</gene>
<dbReference type="InterPro" id="IPR001124">
    <property type="entry name" value="Lipid-bd_serum_glycop_C"/>
</dbReference>
<feature type="compositionally biased region" description="Basic and acidic residues" evidence="1">
    <location>
        <begin position="220"/>
        <end position="229"/>
    </location>
</feature>
<feature type="region of interest" description="Disordered" evidence="1">
    <location>
        <begin position="203"/>
        <end position="252"/>
    </location>
</feature>
<reference evidence="3 4" key="1">
    <citation type="submission" date="2019-10" db="EMBL/GenBank/DDBJ databases">
        <title>Assembly and Annotation for the nematode Trichostrongylus colubriformis.</title>
        <authorList>
            <person name="Martin J."/>
        </authorList>
    </citation>
    <scope>NUCLEOTIDE SEQUENCE [LARGE SCALE GENOMIC DNA]</scope>
    <source>
        <strain evidence="3">G859</strain>
        <tissue evidence="3">Whole worm</tissue>
    </source>
</reference>
<dbReference type="InterPro" id="IPR032942">
    <property type="entry name" value="BPI/LBP/Plunc"/>
</dbReference>
<dbReference type="GO" id="GO:0008289">
    <property type="term" value="F:lipid binding"/>
    <property type="evidence" value="ECO:0007669"/>
    <property type="project" value="InterPro"/>
</dbReference>
<evidence type="ECO:0000259" key="2">
    <source>
        <dbReference type="SMART" id="SM00329"/>
    </source>
</evidence>
<dbReference type="InterPro" id="IPR017943">
    <property type="entry name" value="Bactericidal_perm-incr_a/b_dom"/>
</dbReference>
<evidence type="ECO:0000313" key="3">
    <source>
        <dbReference type="EMBL" id="KAK5984622.1"/>
    </source>
</evidence>
<dbReference type="Pfam" id="PF02886">
    <property type="entry name" value="LBP_BPI_CETP_C"/>
    <property type="match status" value="1"/>
</dbReference>
<dbReference type="Gene3D" id="3.15.10.10">
    <property type="entry name" value="Bactericidal permeability-increasing protein, domain 1"/>
    <property type="match status" value="1"/>
</dbReference>
<dbReference type="AlphaFoldDB" id="A0AAN8FU34"/>
<proteinExistence type="predicted"/>
<protein>
    <submittedName>
        <fullName evidence="3">BPI1 domain-containing protein</fullName>
    </submittedName>
</protein>
<dbReference type="Proteomes" id="UP001331761">
    <property type="component" value="Unassembled WGS sequence"/>
</dbReference>
<organism evidence="3 4">
    <name type="scientific">Trichostrongylus colubriformis</name>
    <name type="common">Black scour worm</name>
    <dbReference type="NCBI Taxonomy" id="6319"/>
    <lineage>
        <taxon>Eukaryota</taxon>
        <taxon>Metazoa</taxon>
        <taxon>Ecdysozoa</taxon>
        <taxon>Nematoda</taxon>
        <taxon>Chromadorea</taxon>
        <taxon>Rhabditida</taxon>
        <taxon>Rhabditina</taxon>
        <taxon>Rhabditomorpha</taxon>
        <taxon>Strongyloidea</taxon>
        <taxon>Trichostrongylidae</taxon>
        <taxon>Trichostrongylus</taxon>
    </lineage>
</organism>
<dbReference type="PANTHER" id="PTHR10504">
    <property type="entry name" value="BACTERICIDAL PERMEABILITY-INCREASING BPI PROTEIN-RELATED"/>
    <property type="match status" value="1"/>
</dbReference>
<dbReference type="Gene3D" id="3.15.20.10">
    <property type="entry name" value="Bactericidal permeability-increasing protein, domain 2"/>
    <property type="match status" value="1"/>
</dbReference>
<feature type="compositionally biased region" description="Polar residues" evidence="1">
    <location>
        <begin position="206"/>
        <end position="218"/>
    </location>
</feature>
<dbReference type="SUPFAM" id="SSF55394">
    <property type="entry name" value="Bactericidal permeability-increasing protein, BPI"/>
    <property type="match status" value="2"/>
</dbReference>
<sequence length="544" mass="60090">MATIEGYTGFVESGIVEYEVPRIRVPSTQQCFPEGCVQIHSLQMTAFRQPSSVTFAPYPPNQFIIRIVDFDFFVAGQLGGTISIIIQLPVVGRVQVTGLGVSVSAFFDIQKSANDEPYLRMTGCQIDGGIIQTRVADVGLLTDTINSKYQDTMSASSKVQLQEAICENIYRLTQQHFSSRLAKLPTQISARTLFKTFFSFGDSVRSPRSTESDASLQPETLERTKRATEDYYDDVESTPKERRPSVVPTSHSKKGFEGIRAISITPQDIARSFNVDRLQHIMIDLTLMDASATRDDFSVGMSGQVTSTKTNEVSPYHVPFPFRLPHNTQRRMAELAISDYTVNSLLYHAHRTNSLLFHIDSRTPGVGNLLKTTCSTDEVCLSDQVEEIAATYPGRTFELIIRTVQPPIVTFRQGELTITLDGRCLFFLEGTRQKVGVIPFSMEALVQLQTVASVLRGRLSLTKLTFNPGVEFFGLTVNQLEGLRKSTKSALENIINAVLNAGVPLSASSVNLALRMSAIHVSIAPGAALVQANVDLYSSFYNHS</sequence>
<keyword evidence="4" id="KW-1185">Reference proteome</keyword>
<evidence type="ECO:0000313" key="4">
    <source>
        <dbReference type="Proteomes" id="UP001331761"/>
    </source>
</evidence>
<dbReference type="PANTHER" id="PTHR10504:SF134">
    <property type="entry name" value="BPI2 DOMAIN-CONTAINING PROTEIN"/>
    <property type="match status" value="1"/>
</dbReference>
<comment type="caution">
    <text evidence="3">The sequence shown here is derived from an EMBL/GenBank/DDBJ whole genome shotgun (WGS) entry which is preliminary data.</text>
</comment>
<accession>A0AAN8FU34</accession>
<dbReference type="SMART" id="SM00329">
    <property type="entry name" value="BPI2"/>
    <property type="match status" value="1"/>
</dbReference>
<evidence type="ECO:0000256" key="1">
    <source>
        <dbReference type="SAM" id="MobiDB-lite"/>
    </source>
</evidence>
<name>A0AAN8FU34_TRICO</name>
<dbReference type="EMBL" id="WIXE01002658">
    <property type="protein sequence ID" value="KAK5984622.1"/>
    <property type="molecule type" value="Genomic_DNA"/>
</dbReference>